<comment type="caution">
    <text evidence="1">The sequence shown here is derived from an EMBL/GenBank/DDBJ whole genome shotgun (WGS) entry which is preliminary data.</text>
</comment>
<accession>A0ABP8LS63</accession>
<reference evidence="2" key="1">
    <citation type="journal article" date="2019" name="Int. J. Syst. Evol. Microbiol.">
        <title>The Global Catalogue of Microorganisms (GCM) 10K type strain sequencing project: providing services to taxonomists for standard genome sequencing and annotation.</title>
        <authorList>
            <consortium name="The Broad Institute Genomics Platform"/>
            <consortium name="The Broad Institute Genome Sequencing Center for Infectious Disease"/>
            <person name="Wu L."/>
            <person name="Ma J."/>
        </authorList>
    </citation>
    <scope>NUCLEOTIDE SEQUENCE [LARGE SCALE GENOMIC DNA]</scope>
    <source>
        <strain evidence="2">JCM 17926</strain>
    </source>
</reference>
<gene>
    <name evidence="1" type="ORF">GCM10023188_27440</name>
</gene>
<dbReference type="EMBL" id="BAABHC010000015">
    <property type="protein sequence ID" value="GAA4435448.1"/>
    <property type="molecule type" value="Genomic_DNA"/>
</dbReference>
<organism evidence="1 2">
    <name type="scientific">Pontibacter saemangeumensis</name>
    <dbReference type="NCBI Taxonomy" id="1084525"/>
    <lineage>
        <taxon>Bacteria</taxon>
        <taxon>Pseudomonadati</taxon>
        <taxon>Bacteroidota</taxon>
        <taxon>Cytophagia</taxon>
        <taxon>Cytophagales</taxon>
        <taxon>Hymenobacteraceae</taxon>
        <taxon>Pontibacter</taxon>
    </lineage>
</organism>
<evidence type="ECO:0000313" key="1">
    <source>
        <dbReference type="EMBL" id="GAA4435448.1"/>
    </source>
</evidence>
<keyword evidence="2" id="KW-1185">Reference proteome</keyword>
<sequence>MAAPAKDAKPVLKGARKVNFIIDEAYDLSQSEAHSILDSVSMSGDDKGLYVPEDFESSAFFIDDNSGEIVAVVRTNTVSDNVIVNAESVARALLTMVPSYQTLPDEMRDKFEKEAMTIEPFKDFVTTVDALLKSKRSVYSTDDEYIEQIIEINRYMLKNYLGDPNIEGGRINKSNSEDDFKVWLTKESGGTLDNQRHSYVYAEFIPSDGGKTIPTILDPKPIIKGKSVKALSSLGLKDDYYTVNLSQTHELAVSKNFYELSTRFARMFLNAFLGRMGSDSRNDCIAAIAGSIQVDINATILELGGGANLSPKDLLSKISATAGNTIQSAFTNAACQKTLLNKTLIAKAMAAQSNLFLKVVEAAALAHELAEYLPFVLAQTDPLVLSNKMQLYKGTVIPGWVRFQELKGSLMEEYSSGDKAKPTVETKIISSYDEIDLGLIEFKATWIVTNGNGSVTSPETPTNHEGKTTNAWTLPMEEGEYFIRADMLDGDREDMEGSPIEFRTKVKCKYSEEDIAGEYEWVIYSCTNGKAGATTMNLTFHADKRITGFGEGNVWGSHTWSYNCRTNELNADFGTGFKGEYKDGIVTGIRYDRDCWELRKK</sequence>
<name>A0ABP8LS63_9BACT</name>
<proteinExistence type="predicted"/>
<dbReference type="Proteomes" id="UP001500552">
    <property type="component" value="Unassembled WGS sequence"/>
</dbReference>
<protein>
    <submittedName>
        <fullName evidence="1">Uncharacterized protein</fullName>
    </submittedName>
</protein>
<evidence type="ECO:0000313" key="2">
    <source>
        <dbReference type="Proteomes" id="UP001500552"/>
    </source>
</evidence>